<reference evidence="1" key="1">
    <citation type="submission" date="2023-03" db="EMBL/GenBank/DDBJ databases">
        <title>Massive genome expansion in bonnet fungi (Mycena s.s.) driven by repeated elements and novel gene families across ecological guilds.</title>
        <authorList>
            <consortium name="Lawrence Berkeley National Laboratory"/>
            <person name="Harder C.B."/>
            <person name="Miyauchi S."/>
            <person name="Viragh M."/>
            <person name="Kuo A."/>
            <person name="Thoen E."/>
            <person name="Andreopoulos B."/>
            <person name="Lu D."/>
            <person name="Skrede I."/>
            <person name="Drula E."/>
            <person name="Henrissat B."/>
            <person name="Morin E."/>
            <person name="Kohler A."/>
            <person name="Barry K."/>
            <person name="LaButti K."/>
            <person name="Morin E."/>
            <person name="Salamov A."/>
            <person name="Lipzen A."/>
            <person name="Mereny Z."/>
            <person name="Hegedus B."/>
            <person name="Baldrian P."/>
            <person name="Stursova M."/>
            <person name="Weitz H."/>
            <person name="Taylor A."/>
            <person name="Grigoriev I.V."/>
            <person name="Nagy L.G."/>
            <person name="Martin F."/>
            <person name="Kauserud H."/>
        </authorList>
    </citation>
    <scope>NUCLEOTIDE SEQUENCE</scope>
    <source>
        <strain evidence="1">CBHHK002</strain>
    </source>
</reference>
<sequence>MKTSCGPNAGNTILYCYPMVDTIAVQDAFTAFVCTPKCVTAASVYIMLTTRKLGNMTFVNLVGVATLNIYLFHADSQQQIFWFSNVINPVSQAGGSWTGGNTSFPFFWILTPSNVLLDDGVAKPQATLQAVSSYVTRDDIAVLSSCDSNRVSHNFYQVDPLPYEGHTPHRLKAALNAEMRAVQAHLHNLRTPSAGSPTKEGGRNLELHLQIAVLTAEVERLQAIGAEEPPPYSL</sequence>
<dbReference type="Proteomes" id="UP001218218">
    <property type="component" value="Unassembled WGS sequence"/>
</dbReference>
<name>A0AAD7F4P0_9AGAR</name>
<dbReference type="AlphaFoldDB" id="A0AAD7F4P0"/>
<keyword evidence="2" id="KW-1185">Reference proteome</keyword>
<evidence type="ECO:0000313" key="2">
    <source>
        <dbReference type="Proteomes" id="UP001218218"/>
    </source>
</evidence>
<protein>
    <submittedName>
        <fullName evidence="1">Uncharacterized protein</fullName>
    </submittedName>
</protein>
<accession>A0AAD7F4P0</accession>
<dbReference type="EMBL" id="JARIHO010000002">
    <property type="protein sequence ID" value="KAJ7366648.1"/>
    <property type="molecule type" value="Genomic_DNA"/>
</dbReference>
<organism evidence="1 2">
    <name type="scientific">Mycena albidolilacea</name>
    <dbReference type="NCBI Taxonomy" id="1033008"/>
    <lineage>
        <taxon>Eukaryota</taxon>
        <taxon>Fungi</taxon>
        <taxon>Dikarya</taxon>
        <taxon>Basidiomycota</taxon>
        <taxon>Agaricomycotina</taxon>
        <taxon>Agaricomycetes</taxon>
        <taxon>Agaricomycetidae</taxon>
        <taxon>Agaricales</taxon>
        <taxon>Marasmiineae</taxon>
        <taxon>Mycenaceae</taxon>
        <taxon>Mycena</taxon>
    </lineage>
</organism>
<comment type="caution">
    <text evidence="1">The sequence shown here is derived from an EMBL/GenBank/DDBJ whole genome shotgun (WGS) entry which is preliminary data.</text>
</comment>
<evidence type="ECO:0000313" key="1">
    <source>
        <dbReference type="EMBL" id="KAJ7366648.1"/>
    </source>
</evidence>
<proteinExistence type="predicted"/>
<gene>
    <name evidence="1" type="ORF">DFH08DRAFT_797580</name>
</gene>